<evidence type="ECO:0000259" key="2">
    <source>
        <dbReference type="Pfam" id="PF07683"/>
    </source>
</evidence>
<dbReference type="PANTHER" id="PTHR13748:SF62">
    <property type="entry name" value="COBW DOMAIN-CONTAINING PROTEIN"/>
    <property type="match status" value="1"/>
</dbReference>
<organism evidence="3 4">
    <name type="scientific">Pseudoflavonifractor gallinarum</name>
    <dbReference type="NCBI Taxonomy" id="2779352"/>
    <lineage>
        <taxon>Bacteria</taxon>
        <taxon>Bacillati</taxon>
        <taxon>Bacillota</taxon>
        <taxon>Clostridia</taxon>
        <taxon>Eubacteriales</taxon>
        <taxon>Oscillospiraceae</taxon>
        <taxon>Pseudoflavonifractor</taxon>
    </lineage>
</organism>
<keyword evidence="4" id="KW-1185">Reference proteome</keyword>
<dbReference type="Proteomes" id="UP000806211">
    <property type="component" value="Unassembled WGS sequence"/>
</dbReference>
<dbReference type="EMBL" id="JADCKF010000012">
    <property type="protein sequence ID" value="MBE5056920.1"/>
    <property type="molecule type" value="Genomic_DNA"/>
</dbReference>
<feature type="domain" description="CobW/HypB/UreG nucleotide-binding" evidence="1">
    <location>
        <begin position="4"/>
        <end position="167"/>
    </location>
</feature>
<accession>A0ABR9REY0</accession>
<dbReference type="RefSeq" id="WP_193538745.1">
    <property type="nucleotide sequence ID" value="NZ_JADCKF010000012.1"/>
</dbReference>
<dbReference type="SUPFAM" id="SSF52540">
    <property type="entry name" value="P-loop containing nucleoside triphosphate hydrolases"/>
    <property type="match status" value="1"/>
</dbReference>
<comment type="caution">
    <text evidence="3">The sequence shown here is derived from an EMBL/GenBank/DDBJ whole genome shotgun (WGS) entry which is preliminary data.</text>
</comment>
<dbReference type="Pfam" id="PF02492">
    <property type="entry name" value="cobW"/>
    <property type="match status" value="1"/>
</dbReference>
<dbReference type="SUPFAM" id="SSF90002">
    <property type="entry name" value="Hypothetical protein YjiA, C-terminal domain"/>
    <property type="match status" value="1"/>
</dbReference>
<dbReference type="InterPro" id="IPR011629">
    <property type="entry name" value="CobW-like_C"/>
</dbReference>
<evidence type="ECO:0000313" key="4">
    <source>
        <dbReference type="Proteomes" id="UP000806211"/>
    </source>
</evidence>
<evidence type="ECO:0000259" key="1">
    <source>
        <dbReference type="Pfam" id="PF02492"/>
    </source>
</evidence>
<reference evidence="3 4" key="1">
    <citation type="submission" date="2020-10" db="EMBL/GenBank/DDBJ databases">
        <title>ChiBAC.</title>
        <authorList>
            <person name="Zenner C."/>
            <person name="Hitch T.C.A."/>
            <person name="Clavel T."/>
        </authorList>
    </citation>
    <scope>NUCLEOTIDE SEQUENCE [LARGE SCALE GENOMIC DNA]</scope>
    <source>
        <strain evidence="3 4">DSM 107456</strain>
    </source>
</reference>
<protein>
    <submittedName>
        <fullName evidence="3">GTP-binding protein</fullName>
    </submittedName>
</protein>
<sequence length="306" mass="33539">MGKIILVSGFLGAGKTTFIRRLLNCTASGQKTALLENEFGTCSVDDILLQRRDLPVSTLALGCICCSLSGAFDQAIRTLEHSYHPDLLVIEPSGLAELSMLLNTCRSVSDELGIAQVRAITIVDAEMHQTYVEDMGMFYLDQIRHADAIICSKLDLVSPQTAGAVYTSLVEENPDAHIWACPWDALDVSSVLEQVSGEGTSCVPVSGHGHVHTAELFTSEVFHPYRPRTAAHWKEELMKLSDPARGEILRAKGFLPLEDGAWIQADYTPGHVYLHPWGAPCESILTVIGRNMNRSALSEQFEKIES</sequence>
<gene>
    <name evidence="3" type="ORF">INF37_13075</name>
</gene>
<feature type="domain" description="CobW C-terminal" evidence="2">
    <location>
        <begin position="232"/>
        <end position="304"/>
    </location>
</feature>
<proteinExistence type="predicted"/>
<dbReference type="Gene3D" id="3.40.50.300">
    <property type="entry name" value="P-loop containing nucleotide triphosphate hydrolases"/>
    <property type="match status" value="1"/>
</dbReference>
<dbReference type="InterPro" id="IPR051316">
    <property type="entry name" value="Zinc-reg_GTPase_activator"/>
</dbReference>
<evidence type="ECO:0000313" key="3">
    <source>
        <dbReference type="EMBL" id="MBE5056920.1"/>
    </source>
</evidence>
<dbReference type="InterPro" id="IPR027417">
    <property type="entry name" value="P-loop_NTPase"/>
</dbReference>
<dbReference type="PANTHER" id="PTHR13748">
    <property type="entry name" value="COBW-RELATED"/>
    <property type="match status" value="1"/>
</dbReference>
<dbReference type="Pfam" id="PF07683">
    <property type="entry name" value="CobW_C"/>
    <property type="match status" value="1"/>
</dbReference>
<name>A0ABR9REY0_9FIRM</name>
<dbReference type="InterPro" id="IPR003495">
    <property type="entry name" value="CobW/HypB/UreG_nucleotide-bd"/>
</dbReference>